<keyword evidence="13 15" id="KW-0030">Aminoacyl-tRNA synthetase</keyword>
<evidence type="ECO:0000256" key="6">
    <source>
        <dbReference type="ARBA" id="ARBA00022598"/>
    </source>
</evidence>
<dbReference type="HAMAP" id="MF_00283">
    <property type="entry name" value="Phe_tRNA_synth_beta1"/>
    <property type="match status" value="1"/>
</dbReference>
<dbReference type="InterPro" id="IPR005147">
    <property type="entry name" value="tRNA_synthase_B5-dom"/>
</dbReference>
<name>A0A9D1VUI8_9FIRM</name>
<organism evidence="20 21">
    <name type="scientific">Candidatus Borkfalkia faecigallinarum</name>
    <dbReference type="NCBI Taxonomy" id="2838509"/>
    <lineage>
        <taxon>Bacteria</taxon>
        <taxon>Bacillati</taxon>
        <taxon>Bacillota</taxon>
        <taxon>Clostridia</taxon>
        <taxon>Christensenellales</taxon>
        <taxon>Christensenellaceae</taxon>
        <taxon>Candidatus Borkfalkia</taxon>
    </lineage>
</organism>
<proteinExistence type="inferred from homology"/>
<evidence type="ECO:0000256" key="15">
    <source>
        <dbReference type="HAMAP-Rule" id="MF_00283"/>
    </source>
</evidence>
<dbReference type="Pfam" id="PF03483">
    <property type="entry name" value="B3_4"/>
    <property type="match status" value="1"/>
</dbReference>
<feature type="binding site" evidence="15">
    <location>
        <position position="472"/>
    </location>
    <ligand>
        <name>Mg(2+)</name>
        <dbReference type="ChEBI" id="CHEBI:18420"/>
        <note>shared with alpha subunit</note>
    </ligand>
</feature>
<dbReference type="SMART" id="SM00873">
    <property type="entry name" value="B3_4"/>
    <property type="match status" value="1"/>
</dbReference>
<dbReference type="FunFam" id="3.50.40.10:FF:000001">
    <property type="entry name" value="Phenylalanine--tRNA ligase beta subunit"/>
    <property type="match status" value="1"/>
</dbReference>
<dbReference type="SMART" id="SM00874">
    <property type="entry name" value="B5"/>
    <property type="match status" value="1"/>
</dbReference>
<dbReference type="EMBL" id="DXFD01000088">
    <property type="protein sequence ID" value="HIX47196.1"/>
    <property type="molecule type" value="Genomic_DNA"/>
</dbReference>
<dbReference type="GO" id="GO:0016740">
    <property type="term" value="F:transferase activity"/>
    <property type="evidence" value="ECO:0007669"/>
    <property type="project" value="UniProtKB-ARBA"/>
</dbReference>
<dbReference type="Pfam" id="PF03147">
    <property type="entry name" value="FDX-ACB"/>
    <property type="match status" value="1"/>
</dbReference>
<dbReference type="InterPro" id="IPR045864">
    <property type="entry name" value="aa-tRNA-synth_II/BPL/LPL"/>
</dbReference>
<evidence type="ECO:0000256" key="1">
    <source>
        <dbReference type="ARBA" id="ARBA00004496"/>
    </source>
</evidence>
<evidence type="ECO:0000256" key="7">
    <source>
        <dbReference type="ARBA" id="ARBA00022723"/>
    </source>
</evidence>
<dbReference type="InterPro" id="IPR033714">
    <property type="entry name" value="tRNA_bind_bactPheRS"/>
</dbReference>
<dbReference type="SUPFAM" id="SSF56037">
    <property type="entry name" value="PheT/TilS domain"/>
    <property type="match status" value="1"/>
</dbReference>
<keyword evidence="9 15" id="KW-0067">ATP-binding</keyword>
<dbReference type="AlphaFoldDB" id="A0A9D1VUI8"/>
<evidence type="ECO:0000259" key="19">
    <source>
        <dbReference type="PROSITE" id="PS51483"/>
    </source>
</evidence>
<dbReference type="PANTHER" id="PTHR10947">
    <property type="entry name" value="PHENYLALANYL-TRNA SYNTHETASE BETA CHAIN AND LEUCINE-RICH REPEAT-CONTAINING PROTEIN 47"/>
    <property type="match status" value="1"/>
</dbReference>
<evidence type="ECO:0000256" key="11">
    <source>
        <dbReference type="ARBA" id="ARBA00022884"/>
    </source>
</evidence>
<dbReference type="Gene3D" id="3.30.56.10">
    <property type="match status" value="2"/>
</dbReference>
<evidence type="ECO:0000259" key="18">
    <source>
        <dbReference type="PROSITE" id="PS51447"/>
    </source>
</evidence>
<dbReference type="PROSITE" id="PS51447">
    <property type="entry name" value="FDX_ACB"/>
    <property type="match status" value="1"/>
</dbReference>
<dbReference type="InterPro" id="IPR020825">
    <property type="entry name" value="Phe-tRNA_synthase-like_B3/B4"/>
</dbReference>
<dbReference type="InterPro" id="IPR041616">
    <property type="entry name" value="PheRS_beta_core"/>
</dbReference>
<feature type="domain" description="TRNA-binding" evidence="17">
    <location>
        <begin position="39"/>
        <end position="155"/>
    </location>
</feature>
<dbReference type="EC" id="6.1.1.20" evidence="15"/>
<keyword evidence="4 15" id="KW-0963">Cytoplasm</keyword>
<dbReference type="GO" id="GO:0000049">
    <property type="term" value="F:tRNA binding"/>
    <property type="evidence" value="ECO:0007669"/>
    <property type="project" value="UniProtKB-UniRule"/>
</dbReference>
<dbReference type="Proteomes" id="UP000824249">
    <property type="component" value="Unassembled WGS sequence"/>
</dbReference>
<dbReference type="SMART" id="SM00896">
    <property type="entry name" value="FDX-ACB"/>
    <property type="match status" value="1"/>
</dbReference>
<dbReference type="GO" id="GO:0009328">
    <property type="term" value="C:phenylalanine-tRNA ligase complex"/>
    <property type="evidence" value="ECO:0007669"/>
    <property type="project" value="TreeGrafter"/>
</dbReference>
<dbReference type="InterPro" id="IPR005146">
    <property type="entry name" value="B3/B4_tRNA-bd"/>
</dbReference>
<evidence type="ECO:0000313" key="21">
    <source>
        <dbReference type="Proteomes" id="UP000824249"/>
    </source>
</evidence>
<dbReference type="GO" id="GO:0140096">
    <property type="term" value="F:catalytic activity, acting on a protein"/>
    <property type="evidence" value="ECO:0007669"/>
    <property type="project" value="UniProtKB-ARBA"/>
</dbReference>
<feature type="binding site" evidence="15">
    <location>
        <position position="462"/>
    </location>
    <ligand>
        <name>Mg(2+)</name>
        <dbReference type="ChEBI" id="CHEBI:18420"/>
        <note>shared with alpha subunit</note>
    </ligand>
</feature>
<keyword evidence="7 15" id="KW-0479">Metal-binding</keyword>
<dbReference type="GO" id="GO:0006432">
    <property type="term" value="P:phenylalanyl-tRNA aminoacylation"/>
    <property type="evidence" value="ECO:0007669"/>
    <property type="project" value="UniProtKB-UniRule"/>
</dbReference>
<dbReference type="CDD" id="cd02796">
    <property type="entry name" value="tRNA_bind_bactPheRS"/>
    <property type="match status" value="1"/>
</dbReference>
<comment type="subunit">
    <text evidence="3 15">Tetramer of two alpha and two beta subunits.</text>
</comment>
<dbReference type="InterPro" id="IPR002547">
    <property type="entry name" value="tRNA-bd_dom"/>
</dbReference>
<dbReference type="InterPro" id="IPR009061">
    <property type="entry name" value="DNA-bd_dom_put_sf"/>
</dbReference>
<feature type="binding site" evidence="15">
    <location>
        <position position="468"/>
    </location>
    <ligand>
        <name>Mg(2+)</name>
        <dbReference type="ChEBI" id="CHEBI:18420"/>
        <note>shared with alpha subunit</note>
    </ligand>
</feature>
<evidence type="ECO:0000256" key="4">
    <source>
        <dbReference type="ARBA" id="ARBA00022490"/>
    </source>
</evidence>
<dbReference type="PROSITE" id="PS51483">
    <property type="entry name" value="B5"/>
    <property type="match status" value="1"/>
</dbReference>
<dbReference type="Gene3D" id="3.50.40.10">
    <property type="entry name" value="Phenylalanyl-trna Synthetase, Chain B, domain 3"/>
    <property type="match status" value="1"/>
</dbReference>
<dbReference type="InterPro" id="IPR045060">
    <property type="entry name" value="Phe-tRNA-ligase_IIc_bsu"/>
</dbReference>
<comment type="caution">
    <text evidence="20">The sequence shown here is derived from an EMBL/GenBank/DDBJ whole genome shotgun (WGS) entry which is preliminary data.</text>
</comment>
<comment type="catalytic activity">
    <reaction evidence="14 15">
        <text>tRNA(Phe) + L-phenylalanine + ATP = L-phenylalanyl-tRNA(Phe) + AMP + diphosphate + H(+)</text>
        <dbReference type="Rhea" id="RHEA:19413"/>
        <dbReference type="Rhea" id="RHEA-COMP:9668"/>
        <dbReference type="Rhea" id="RHEA-COMP:9699"/>
        <dbReference type="ChEBI" id="CHEBI:15378"/>
        <dbReference type="ChEBI" id="CHEBI:30616"/>
        <dbReference type="ChEBI" id="CHEBI:33019"/>
        <dbReference type="ChEBI" id="CHEBI:58095"/>
        <dbReference type="ChEBI" id="CHEBI:78442"/>
        <dbReference type="ChEBI" id="CHEBI:78531"/>
        <dbReference type="ChEBI" id="CHEBI:456215"/>
        <dbReference type="EC" id="6.1.1.20"/>
    </reaction>
</comment>
<evidence type="ECO:0000259" key="17">
    <source>
        <dbReference type="PROSITE" id="PS50886"/>
    </source>
</evidence>
<evidence type="ECO:0000256" key="13">
    <source>
        <dbReference type="ARBA" id="ARBA00023146"/>
    </source>
</evidence>
<dbReference type="Gene3D" id="3.30.930.10">
    <property type="entry name" value="Bira Bifunctional Protein, Domain 2"/>
    <property type="match status" value="1"/>
</dbReference>
<gene>
    <name evidence="15 20" type="primary">pheT</name>
    <name evidence="20" type="ORF">H9737_05870</name>
</gene>
<dbReference type="Gene3D" id="3.30.70.380">
    <property type="entry name" value="Ferrodoxin-fold anticodon-binding domain"/>
    <property type="match status" value="1"/>
</dbReference>
<feature type="binding site" evidence="15">
    <location>
        <position position="471"/>
    </location>
    <ligand>
        <name>Mg(2+)</name>
        <dbReference type="ChEBI" id="CHEBI:18420"/>
        <note>shared with alpha subunit</note>
    </ligand>
</feature>
<dbReference type="SUPFAM" id="SSF54991">
    <property type="entry name" value="Anticodon-binding domain of PheRS"/>
    <property type="match status" value="1"/>
</dbReference>
<dbReference type="Pfam" id="PF01588">
    <property type="entry name" value="tRNA_bind"/>
    <property type="match status" value="1"/>
</dbReference>
<dbReference type="SUPFAM" id="SSF55681">
    <property type="entry name" value="Class II aaRS and biotin synthetases"/>
    <property type="match status" value="1"/>
</dbReference>
<dbReference type="InterPro" id="IPR005121">
    <property type="entry name" value="Fdx_antiC-bd"/>
</dbReference>
<dbReference type="GO" id="GO:0005524">
    <property type="term" value="F:ATP binding"/>
    <property type="evidence" value="ECO:0007669"/>
    <property type="project" value="UniProtKB-UniRule"/>
</dbReference>
<evidence type="ECO:0000256" key="12">
    <source>
        <dbReference type="ARBA" id="ARBA00022917"/>
    </source>
</evidence>
<evidence type="ECO:0000313" key="20">
    <source>
        <dbReference type="EMBL" id="HIX47196.1"/>
    </source>
</evidence>
<dbReference type="PANTHER" id="PTHR10947:SF0">
    <property type="entry name" value="PHENYLALANINE--TRNA LIGASE BETA SUBUNIT"/>
    <property type="match status" value="1"/>
</dbReference>
<keyword evidence="5 16" id="KW-0820">tRNA-binding</keyword>
<keyword evidence="11 16" id="KW-0694">RNA-binding</keyword>
<dbReference type="GO" id="GO:0004826">
    <property type="term" value="F:phenylalanine-tRNA ligase activity"/>
    <property type="evidence" value="ECO:0007669"/>
    <property type="project" value="UniProtKB-UniRule"/>
</dbReference>
<dbReference type="GO" id="GO:0000287">
    <property type="term" value="F:magnesium ion binding"/>
    <property type="evidence" value="ECO:0007669"/>
    <property type="project" value="UniProtKB-UniRule"/>
</dbReference>
<dbReference type="InterPro" id="IPR036690">
    <property type="entry name" value="Fdx_antiC-bd_sf"/>
</dbReference>
<evidence type="ECO:0000256" key="2">
    <source>
        <dbReference type="ARBA" id="ARBA00008653"/>
    </source>
</evidence>
<protein>
    <recommendedName>
        <fullName evidence="15">Phenylalanine--tRNA ligase beta subunit</fullName>
        <ecNumber evidence="15">6.1.1.20</ecNumber>
    </recommendedName>
    <alternativeName>
        <fullName evidence="15">Phenylalanyl-tRNA synthetase beta subunit</fullName>
        <shortName evidence="15">PheRS</shortName>
    </alternativeName>
</protein>
<dbReference type="SUPFAM" id="SSF46955">
    <property type="entry name" value="Putative DNA-binding domain"/>
    <property type="match status" value="1"/>
</dbReference>
<dbReference type="Pfam" id="PF03484">
    <property type="entry name" value="B5"/>
    <property type="match status" value="1"/>
</dbReference>
<dbReference type="Pfam" id="PF17759">
    <property type="entry name" value="tRNA_synthFbeta"/>
    <property type="match status" value="1"/>
</dbReference>
<dbReference type="PROSITE" id="PS50886">
    <property type="entry name" value="TRBD"/>
    <property type="match status" value="1"/>
</dbReference>
<keyword evidence="8 15" id="KW-0547">Nucleotide-binding</keyword>
<dbReference type="InterPro" id="IPR004532">
    <property type="entry name" value="Phe-tRNA-ligase_IIc_bsu_bact"/>
</dbReference>
<dbReference type="FunFam" id="2.40.50.140:FF:000045">
    <property type="entry name" value="Phenylalanine--tRNA ligase beta subunit"/>
    <property type="match status" value="1"/>
</dbReference>
<comment type="similarity">
    <text evidence="2 15">Belongs to the phenylalanyl-tRNA synthetase beta subunit family. Type 1 subfamily.</text>
</comment>
<evidence type="ECO:0000256" key="5">
    <source>
        <dbReference type="ARBA" id="ARBA00022555"/>
    </source>
</evidence>
<evidence type="ECO:0000256" key="10">
    <source>
        <dbReference type="ARBA" id="ARBA00022842"/>
    </source>
</evidence>
<evidence type="ECO:0000256" key="8">
    <source>
        <dbReference type="ARBA" id="ARBA00022741"/>
    </source>
</evidence>
<feature type="domain" description="FDX-ACB" evidence="18">
    <location>
        <begin position="703"/>
        <end position="795"/>
    </location>
</feature>
<comment type="subcellular location">
    <subcellularLocation>
        <location evidence="1 15">Cytoplasm</location>
    </subcellularLocation>
</comment>
<dbReference type="Gene3D" id="2.40.50.140">
    <property type="entry name" value="Nucleic acid-binding proteins"/>
    <property type="match status" value="1"/>
</dbReference>
<dbReference type="NCBIfam" id="TIGR00472">
    <property type="entry name" value="pheT_bact"/>
    <property type="match status" value="1"/>
</dbReference>
<comment type="cofactor">
    <cofactor evidence="15">
        <name>Mg(2+)</name>
        <dbReference type="ChEBI" id="CHEBI:18420"/>
    </cofactor>
    <text evidence="15">Binds 2 magnesium ions per tetramer.</text>
</comment>
<keyword evidence="12 15" id="KW-0648">Protein biosynthesis</keyword>
<keyword evidence="10 15" id="KW-0460">Magnesium</keyword>
<reference evidence="20" key="2">
    <citation type="submission" date="2021-04" db="EMBL/GenBank/DDBJ databases">
        <authorList>
            <person name="Gilroy R."/>
        </authorList>
    </citation>
    <scope>NUCLEOTIDE SEQUENCE</scope>
    <source>
        <strain evidence="20">26628</strain>
    </source>
</reference>
<feature type="domain" description="B5" evidence="19">
    <location>
        <begin position="409"/>
        <end position="484"/>
    </location>
</feature>
<reference evidence="20" key="1">
    <citation type="journal article" date="2021" name="PeerJ">
        <title>Extensive microbial diversity within the chicken gut microbiome revealed by metagenomics and culture.</title>
        <authorList>
            <person name="Gilroy R."/>
            <person name="Ravi A."/>
            <person name="Getino M."/>
            <person name="Pursley I."/>
            <person name="Horton D.L."/>
            <person name="Alikhan N.F."/>
            <person name="Baker D."/>
            <person name="Gharbi K."/>
            <person name="Hall N."/>
            <person name="Watson M."/>
            <person name="Adriaenssens E.M."/>
            <person name="Foster-Nyarko E."/>
            <person name="Jarju S."/>
            <person name="Secka A."/>
            <person name="Antonio M."/>
            <person name="Oren A."/>
            <person name="Chaudhuri R.R."/>
            <person name="La Ragione R."/>
            <person name="Hildebrand F."/>
            <person name="Pallen M.J."/>
        </authorList>
    </citation>
    <scope>NUCLEOTIDE SEQUENCE</scope>
    <source>
        <strain evidence="20">26628</strain>
    </source>
</reference>
<dbReference type="SUPFAM" id="SSF50249">
    <property type="entry name" value="Nucleic acid-binding proteins"/>
    <property type="match status" value="1"/>
</dbReference>
<dbReference type="CDD" id="cd00769">
    <property type="entry name" value="PheRS_beta_core"/>
    <property type="match status" value="1"/>
</dbReference>
<evidence type="ECO:0000256" key="16">
    <source>
        <dbReference type="PROSITE-ProRule" id="PRU00209"/>
    </source>
</evidence>
<dbReference type="InterPro" id="IPR012340">
    <property type="entry name" value="NA-bd_OB-fold"/>
</dbReference>
<keyword evidence="6 15" id="KW-0436">Ligase</keyword>
<evidence type="ECO:0000256" key="9">
    <source>
        <dbReference type="ARBA" id="ARBA00022840"/>
    </source>
</evidence>
<sequence>MKAPLSWLKDYVDIDVSAQELQQKLFSCGFEVEELVYVGAEIDRCVVGRIEKLERHPDADKLQICRINCGSYGEDIQIVTGATNVFEGALVPVALDNSSLHGGVKIKKGKLRGVESCGMLCSGEELGINDDWYDGADVNGILILQGDIPLGTDIKKVVGLDDYIFDIAVTSNRPDCQSIYGIAREVAAVLHKPVEPVPLTYHMGSFCTSERVNIAVQAPDLCPRYIGHYVRDIKIGRSPLWMRRRLALCGLRSINNVVDITNFVLLELGQPMHAFDLSRIADSRICVRRAREGEEITTLDEKTFKLTGENLVIADGEKPVALAGVMGGLNSGIAETTRELLFESAKFERANIRRTSRSLGQQSDSSSRYEKGVDAYTTGVAINRALNLIDELGCGQIACDRFDIAVAQTPPQPIVTTAAQINALLGIEIPQADIVGILESLNFNVEVRGDALSVTPPAYREDVDGYPDLAEEVIREYGYDHIEGTFLRSAAVTNGGLNAEQRRAARAKRALHGQDFSEIITYSFISPKDYALLRLDGEVERAIRIRNPIGEDMSVMRTTLAPSMLHTLVRNIRRGNDGARLFELASVYIAKSLPLAAMPEERATLGIGVYGAGEDFFSAKAAFEAVAAEFGLRFAYRPAAKPFLHPGKTAEVLLGGAVVGWLGELAPDLGEELSLEVPVYLGELDYAALADAAGGDIRYEPLPKFPEIRRDLALIVAEDVACADVEKAIAESCKFVSGARLFDVYRGEQVGDGKKSMAFAVTFTPREKAISPEDADGYVRRILKTLHEKVGAELR</sequence>
<accession>A0A9D1VUI8</accession>
<evidence type="ECO:0000256" key="14">
    <source>
        <dbReference type="ARBA" id="ARBA00049255"/>
    </source>
</evidence>
<evidence type="ECO:0000256" key="3">
    <source>
        <dbReference type="ARBA" id="ARBA00011209"/>
    </source>
</evidence>